<accession>A0A494VRX7</accession>
<keyword evidence="1" id="KW-0472">Membrane</keyword>
<dbReference type="RefSeq" id="WP_119410392.1">
    <property type="nucleotide sequence ID" value="NZ_CP032869.1"/>
</dbReference>
<dbReference type="Proteomes" id="UP000270046">
    <property type="component" value="Chromosome"/>
</dbReference>
<sequence>MSENTQTAAVDINEMYHYAANLQISGKNVREIKAALLERGLDEANTNIVIGWLSEDTSNEVKERAKKDMLYGALWCVGGLVLTFAHIGFIFWGAILFGGIQFFKGVINYNS</sequence>
<organism evidence="2 3">
    <name type="scientific">Mucilaginibacter celer</name>
    <dbReference type="NCBI Taxonomy" id="2305508"/>
    <lineage>
        <taxon>Bacteria</taxon>
        <taxon>Pseudomonadati</taxon>
        <taxon>Bacteroidota</taxon>
        <taxon>Sphingobacteriia</taxon>
        <taxon>Sphingobacteriales</taxon>
        <taxon>Sphingobacteriaceae</taxon>
        <taxon>Mucilaginibacter</taxon>
    </lineage>
</organism>
<feature type="transmembrane region" description="Helical" evidence="1">
    <location>
        <begin position="70"/>
        <end position="103"/>
    </location>
</feature>
<evidence type="ECO:0000313" key="3">
    <source>
        <dbReference type="Proteomes" id="UP000270046"/>
    </source>
</evidence>
<protein>
    <submittedName>
        <fullName evidence="2">Uncharacterized protein</fullName>
    </submittedName>
</protein>
<proteinExistence type="predicted"/>
<name>A0A494VRX7_9SPHI</name>
<dbReference type="AlphaFoldDB" id="A0A494VRX7"/>
<gene>
    <name evidence="2" type="ORF">HYN43_016490</name>
</gene>
<keyword evidence="1" id="KW-1133">Transmembrane helix</keyword>
<dbReference type="EMBL" id="CP032869">
    <property type="protein sequence ID" value="AYL96801.1"/>
    <property type="molecule type" value="Genomic_DNA"/>
</dbReference>
<keyword evidence="1" id="KW-0812">Transmembrane</keyword>
<evidence type="ECO:0000256" key="1">
    <source>
        <dbReference type="SAM" id="Phobius"/>
    </source>
</evidence>
<reference evidence="2 3" key="1">
    <citation type="submission" date="2018-10" db="EMBL/GenBank/DDBJ databases">
        <title>Genome sequencing of Mucilaginibacter sp. HYN0043.</title>
        <authorList>
            <person name="Kim M."/>
            <person name="Yi H."/>
        </authorList>
    </citation>
    <scope>NUCLEOTIDE SEQUENCE [LARGE SCALE GENOMIC DNA]</scope>
    <source>
        <strain evidence="2 3">HYN0043</strain>
    </source>
</reference>
<dbReference type="OrthoDB" id="1003670at2"/>
<evidence type="ECO:0000313" key="2">
    <source>
        <dbReference type="EMBL" id="AYL96801.1"/>
    </source>
</evidence>
<keyword evidence="3" id="KW-1185">Reference proteome</keyword>
<dbReference type="KEGG" id="muh:HYN43_016490"/>